<protein>
    <submittedName>
        <fullName evidence="1">Uncharacterized protein</fullName>
    </submittedName>
</protein>
<evidence type="ECO:0000313" key="2">
    <source>
        <dbReference type="Proteomes" id="UP001057452"/>
    </source>
</evidence>
<keyword evidence="2" id="KW-1185">Reference proteome</keyword>
<evidence type="ECO:0000313" key="1">
    <source>
        <dbReference type="EMBL" id="KAI4826800.1"/>
    </source>
</evidence>
<sequence>MKLLKKETLRSPQYLVIHTGTTDLNTLRRDPAEADHHPCCEETQQLSSHSPRPNTPRGGYFPPAHPLHNISSRDMQQQLLLVSLPAYSSGAMLQS</sequence>
<name>A0ACB9XK77_CHAAC</name>
<dbReference type="Proteomes" id="UP001057452">
    <property type="component" value="Chromosome 5"/>
</dbReference>
<comment type="caution">
    <text evidence="1">The sequence shown here is derived from an EMBL/GenBank/DDBJ whole genome shotgun (WGS) entry which is preliminary data.</text>
</comment>
<reference evidence="1" key="1">
    <citation type="submission" date="2022-05" db="EMBL/GenBank/DDBJ databases">
        <title>Chromosome-level genome of Chaenocephalus aceratus.</title>
        <authorList>
            <person name="Park H."/>
        </authorList>
    </citation>
    <scope>NUCLEOTIDE SEQUENCE</scope>
    <source>
        <strain evidence="1">KU_202001</strain>
    </source>
</reference>
<dbReference type="EMBL" id="CM043789">
    <property type="protein sequence ID" value="KAI4826800.1"/>
    <property type="molecule type" value="Genomic_DNA"/>
</dbReference>
<accession>A0ACB9XK77</accession>
<organism evidence="1 2">
    <name type="scientific">Chaenocephalus aceratus</name>
    <name type="common">Blackfin icefish</name>
    <name type="synonym">Chaenichthys aceratus</name>
    <dbReference type="NCBI Taxonomy" id="36190"/>
    <lineage>
        <taxon>Eukaryota</taxon>
        <taxon>Metazoa</taxon>
        <taxon>Chordata</taxon>
        <taxon>Craniata</taxon>
        <taxon>Vertebrata</taxon>
        <taxon>Euteleostomi</taxon>
        <taxon>Actinopterygii</taxon>
        <taxon>Neopterygii</taxon>
        <taxon>Teleostei</taxon>
        <taxon>Neoteleostei</taxon>
        <taxon>Acanthomorphata</taxon>
        <taxon>Eupercaria</taxon>
        <taxon>Perciformes</taxon>
        <taxon>Notothenioidei</taxon>
        <taxon>Channichthyidae</taxon>
        <taxon>Chaenocephalus</taxon>
    </lineage>
</organism>
<proteinExistence type="predicted"/>
<gene>
    <name evidence="1" type="ORF">KUCAC02_030231</name>
</gene>